<organism evidence="3 4">
    <name type="scientific">Acaryochloris thomasi RCC1774</name>
    <dbReference type="NCBI Taxonomy" id="1764569"/>
    <lineage>
        <taxon>Bacteria</taxon>
        <taxon>Bacillati</taxon>
        <taxon>Cyanobacteriota</taxon>
        <taxon>Cyanophyceae</taxon>
        <taxon>Acaryochloridales</taxon>
        <taxon>Acaryochloridaceae</taxon>
        <taxon>Acaryochloris</taxon>
        <taxon>Acaryochloris thomasi</taxon>
    </lineage>
</organism>
<dbReference type="AlphaFoldDB" id="A0A2W1JP29"/>
<feature type="compositionally biased region" description="Basic and acidic residues" evidence="1">
    <location>
        <begin position="34"/>
        <end position="67"/>
    </location>
</feature>
<evidence type="ECO:0008006" key="5">
    <source>
        <dbReference type="Google" id="ProtNLM"/>
    </source>
</evidence>
<name>A0A2W1JP29_9CYAN</name>
<comment type="caution">
    <text evidence="3">The sequence shown here is derived from an EMBL/GenBank/DDBJ whole genome shotgun (WGS) entry which is preliminary data.</text>
</comment>
<sequence>MRHYLNVPVFLSLCLLVLPLTACSSSTPQSTSAETEHSADDGHDHSKDGEEHSADDGHDHSEHELHSKGGQVVESDPYHIELVTKPKDDGTQLNLYLLHEAEERVITDAQVTANVQQPDGEQQTVKLIYKPAEEGYTGLLAAQATGQYDLVVQTDIGGEKINSRFSIER</sequence>
<evidence type="ECO:0000313" key="4">
    <source>
        <dbReference type="Proteomes" id="UP000248857"/>
    </source>
</evidence>
<evidence type="ECO:0000313" key="3">
    <source>
        <dbReference type="EMBL" id="PZD71001.1"/>
    </source>
</evidence>
<evidence type="ECO:0000256" key="2">
    <source>
        <dbReference type="SAM" id="SignalP"/>
    </source>
</evidence>
<reference evidence="3 4" key="1">
    <citation type="journal article" date="2018" name="Sci. Rep.">
        <title>A novel species of the marine cyanobacterium Acaryochloris with a unique pigment content and lifestyle.</title>
        <authorList>
            <person name="Partensky F."/>
            <person name="Six C."/>
            <person name="Ratin M."/>
            <person name="Garczarek L."/>
            <person name="Vaulot D."/>
            <person name="Probert I."/>
            <person name="Calteau A."/>
            <person name="Gourvil P."/>
            <person name="Marie D."/>
            <person name="Grebert T."/>
            <person name="Bouchier C."/>
            <person name="Le Panse S."/>
            <person name="Gachenot M."/>
            <person name="Rodriguez F."/>
            <person name="Garrido J.L."/>
        </authorList>
    </citation>
    <scope>NUCLEOTIDE SEQUENCE [LARGE SCALE GENOMIC DNA]</scope>
    <source>
        <strain evidence="3 4">RCC1774</strain>
    </source>
</reference>
<feature type="region of interest" description="Disordered" evidence="1">
    <location>
        <begin position="25"/>
        <end position="74"/>
    </location>
</feature>
<feature type="signal peptide" evidence="2">
    <location>
        <begin position="1"/>
        <end position="22"/>
    </location>
</feature>
<proteinExistence type="predicted"/>
<dbReference type="Proteomes" id="UP000248857">
    <property type="component" value="Unassembled WGS sequence"/>
</dbReference>
<keyword evidence="4" id="KW-1185">Reference proteome</keyword>
<protein>
    <recommendedName>
        <fullName evidence="5">YtkA-like domain-containing protein</fullName>
    </recommendedName>
</protein>
<dbReference type="RefSeq" id="WP_110988443.1">
    <property type="nucleotide sequence ID" value="NZ_CAWNWM010000023.1"/>
</dbReference>
<keyword evidence="2" id="KW-0732">Signal</keyword>
<dbReference type="OrthoDB" id="563554at2"/>
<accession>A0A2W1JP29</accession>
<gene>
    <name evidence="3" type="ORF">C1752_08443</name>
</gene>
<evidence type="ECO:0000256" key="1">
    <source>
        <dbReference type="SAM" id="MobiDB-lite"/>
    </source>
</evidence>
<feature type="chain" id="PRO_5015953890" description="YtkA-like domain-containing protein" evidence="2">
    <location>
        <begin position="23"/>
        <end position="169"/>
    </location>
</feature>
<dbReference type="EMBL" id="PQWO01000023">
    <property type="protein sequence ID" value="PZD71001.1"/>
    <property type="molecule type" value="Genomic_DNA"/>
</dbReference>